<sequence>MQSTAVPCFFLLGLSFEFFVSADNRCRTEVNIPGMALKGFVFKKIPATAPHKCDVRCEREITCQSYNYNTEEKYCELNNRTKEARPENFRSDPARFYIRRLNGRALYNFTTLGATGRNGPDSNAGYRGTGLQDVQVKKGMQEWSVPFTGRFRVEACGASGGKGSGGAVEGRGAKISGHVTLTKGVKLVILVGQKGSTQSQYNPGSGGGGTFVVYSPQMRPLLVAGGGGGGGSQDGACEKNYPGGGGGYSGGGVDSDPPGSGGGGGGSFTDDKTWSIIKGGCNEGDGTNWGFVCGENSSPYPYHLLGRGLGLTEAGDALKVPGVDIHVEGECEKGGKSFIEGGEGDKQLNCDGGFGGGGACHNYPGGGGGYSGGGVDSDPPAGSSGGGGGSFTDNKTWSIIKGGCNEGDGYVTFIFSDLN</sequence>
<evidence type="ECO:0000256" key="1">
    <source>
        <dbReference type="ARBA" id="ARBA00004251"/>
    </source>
</evidence>
<feature type="domain" description="Apple" evidence="18">
    <location>
        <begin position="26"/>
        <end position="101"/>
    </location>
</feature>
<keyword evidence="3" id="KW-1003">Cell membrane</keyword>
<dbReference type="SMART" id="SM00473">
    <property type="entry name" value="PAN_AP"/>
    <property type="match status" value="1"/>
</dbReference>
<dbReference type="Proteomes" id="UP001163046">
    <property type="component" value="Unassembled WGS sequence"/>
</dbReference>
<gene>
    <name evidence="19" type="primary">LCN1_7</name>
    <name evidence="19" type="ORF">OS493_010035</name>
</gene>
<evidence type="ECO:0000313" key="20">
    <source>
        <dbReference type="Proteomes" id="UP001163046"/>
    </source>
</evidence>
<protein>
    <recommendedName>
        <fullName evidence="2">receptor protein-tyrosine kinase</fullName>
        <ecNumber evidence="2">2.7.10.1</ecNumber>
    </recommendedName>
</protein>
<keyword evidence="13" id="KW-1015">Disulfide bond</keyword>
<comment type="caution">
    <text evidence="19">The sequence shown here is derived from an EMBL/GenBank/DDBJ whole genome shotgun (WGS) entry which is preliminary data.</text>
</comment>
<evidence type="ECO:0000256" key="7">
    <source>
        <dbReference type="ARBA" id="ARBA00022741"/>
    </source>
</evidence>
<evidence type="ECO:0000256" key="6">
    <source>
        <dbReference type="ARBA" id="ARBA00022729"/>
    </source>
</evidence>
<evidence type="ECO:0000256" key="2">
    <source>
        <dbReference type="ARBA" id="ARBA00011902"/>
    </source>
</evidence>
<keyword evidence="14" id="KW-0675">Receptor</keyword>
<evidence type="ECO:0000256" key="13">
    <source>
        <dbReference type="ARBA" id="ARBA00023157"/>
    </source>
</evidence>
<dbReference type="InterPro" id="IPR055163">
    <property type="entry name" value="ALK/LTK-like_GRD"/>
</dbReference>
<keyword evidence="8" id="KW-0418">Kinase</keyword>
<evidence type="ECO:0000313" key="19">
    <source>
        <dbReference type="EMBL" id="KAJ7337179.1"/>
    </source>
</evidence>
<evidence type="ECO:0000256" key="9">
    <source>
        <dbReference type="ARBA" id="ARBA00022840"/>
    </source>
</evidence>
<evidence type="ECO:0000256" key="8">
    <source>
        <dbReference type="ARBA" id="ARBA00022777"/>
    </source>
</evidence>
<dbReference type="GO" id="GO:0005886">
    <property type="term" value="C:plasma membrane"/>
    <property type="evidence" value="ECO:0007669"/>
    <property type="project" value="UniProtKB-SubCell"/>
</dbReference>
<evidence type="ECO:0000256" key="11">
    <source>
        <dbReference type="ARBA" id="ARBA00023136"/>
    </source>
</evidence>
<dbReference type="InterPro" id="IPR003609">
    <property type="entry name" value="Pan_app"/>
</dbReference>
<evidence type="ECO:0000256" key="5">
    <source>
        <dbReference type="ARBA" id="ARBA00022692"/>
    </source>
</evidence>
<keyword evidence="20" id="KW-1185">Reference proteome</keyword>
<name>A0A9W9YEB5_9CNID</name>
<keyword evidence="9" id="KW-0067">ATP-binding</keyword>
<keyword evidence="5" id="KW-0812">Transmembrane</keyword>
<dbReference type="Pfam" id="PF00024">
    <property type="entry name" value="PAN_1"/>
    <property type="match status" value="1"/>
</dbReference>
<accession>A0A9W9YEB5</accession>
<feature type="chain" id="PRO_5040975023" description="receptor protein-tyrosine kinase" evidence="17">
    <location>
        <begin position="23"/>
        <end position="419"/>
    </location>
</feature>
<organism evidence="19 20">
    <name type="scientific">Desmophyllum pertusum</name>
    <dbReference type="NCBI Taxonomy" id="174260"/>
    <lineage>
        <taxon>Eukaryota</taxon>
        <taxon>Metazoa</taxon>
        <taxon>Cnidaria</taxon>
        <taxon>Anthozoa</taxon>
        <taxon>Hexacorallia</taxon>
        <taxon>Scleractinia</taxon>
        <taxon>Caryophylliina</taxon>
        <taxon>Caryophylliidae</taxon>
        <taxon>Desmophyllum</taxon>
    </lineage>
</organism>
<evidence type="ECO:0000256" key="16">
    <source>
        <dbReference type="SAM" id="MobiDB-lite"/>
    </source>
</evidence>
<evidence type="ECO:0000256" key="15">
    <source>
        <dbReference type="ARBA" id="ARBA00023180"/>
    </source>
</evidence>
<feature type="signal peptide" evidence="17">
    <location>
        <begin position="1"/>
        <end position="22"/>
    </location>
</feature>
<feature type="region of interest" description="Disordered" evidence="16">
    <location>
        <begin position="248"/>
        <end position="269"/>
    </location>
</feature>
<keyword evidence="15" id="KW-0325">Glycoprotein</keyword>
<dbReference type="PROSITE" id="PS50948">
    <property type="entry name" value="PAN"/>
    <property type="match status" value="1"/>
</dbReference>
<evidence type="ECO:0000256" key="4">
    <source>
        <dbReference type="ARBA" id="ARBA00022679"/>
    </source>
</evidence>
<dbReference type="GO" id="GO:0004714">
    <property type="term" value="F:transmembrane receptor protein tyrosine kinase activity"/>
    <property type="evidence" value="ECO:0007669"/>
    <property type="project" value="UniProtKB-EC"/>
</dbReference>
<dbReference type="AlphaFoldDB" id="A0A9W9YEB5"/>
<evidence type="ECO:0000259" key="18">
    <source>
        <dbReference type="PROSITE" id="PS50948"/>
    </source>
</evidence>
<dbReference type="EC" id="2.7.10.1" evidence="2"/>
<evidence type="ECO:0000256" key="14">
    <source>
        <dbReference type="ARBA" id="ARBA00023170"/>
    </source>
</evidence>
<keyword evidence="7" id="KW-0547">Nucleotide-binding</keyword>
<dbReference type="Gene3D" id="3.50.4.10">
    <property type="entry name" value="Hepatocyte Growth Factor"/>
    <property type="match status" value="1"/>
</dbReference>
<dbReference type="SUPFAM" id="SSF57414">
    <property type="entry name" value="Hairpin loop containing domain-like"/>
    <property type="match status" value="1"/>
</dbReference>
<evidence type="ECO:0000256" key="3">
    <source>
        <dbReference type="ARBA" id="ARBA00022475"/>
    </source>
</evidence>
<keyword evidence="12" id="KW-0829">Tyrosine-protein kinase</keyword>
<evidence type="ECO:0000256" key="10">
    <source>
        <dbReference type="ARBA" id="ARBA00022989"/>
    </source>
</evidence>
<reference evidence="19" key="1">
    <citation type="submission" date="2023-01" db="EMBL/GenBank/DDBJ databases">
        <title>Genome assembly of the deep-sea coral Lophelia pertusa.</title>
        <authorList>
            <person name="Herrera S."/>
            <person name="Cordes E."/>
        </authorList>
    </citation>
    <scope>NUCLEOTIDE SEQUENCE</scope>
    <source>
        <strain evidence="19">USNM1676648</strain>
        <tissue evidence="19">Polyp</tissue>
    </source>
</reference>
<dbReference type="OrthoDB" id="10553949at2759"/>
<comment type="subcellular location">
    <subcellularLocation>
        <location evidence="1">Cell membrane</location>
        <topology evidence="1">Single-pass type I membrane protein</topology>
    </subcellularLocation>
</comment>
<evidence type="ECO:0000256" key="17">
    <source>
        <dbReference type="SAM" id="SignalP"/>
    </source>
</evidence>
<keyword evidence="6 17" id="KW-0732">Signal</keyword>
<dbReference type="GO" id="GO:0005524">
    <property type="term" value="F:ATP binding"/>
    <property type="evidence" value="ECO:0007669"/>
    <property type="project" value="UniProtKB-KW"/>
</dbReference>
<keyword evidence="11" id="KW-0472">Membrane</keyword>
<evidence type="ECO:0000256" key="12">
    <source>
        <dbReference type="ARBA" id="ARBA00023137"/>
    </source>
</evidence>
<keyword evidence="4" id="KW-0808">Transferase</keyword>
<dbReference type="EMBL" id="MU827781">
    <property type="protein sequence ID" value="KAJ7337179.1"/>
    <property type="molecule type" value="Genomic_DNA"/>
</dbReference>
<keyword evidence="10" id="KW-1133">Transmembrane helix</keyword>
<feature type="compositionally biased region" description="Gly residues" evidence="16">
    <location>
        <begin position="248"/>
        <end position="267"/>
    </location>
</feature>
<proteinExistence type="predicted"/>
<dbReference type="Pfam" id="PF12810">
    <property type="entry name" value="ALK_LTK_GRD"/>
    <property type="match status" value="1"/>
</dbReference>